<dbReference type="EMBL" id="MDDG01000007">
    <property type="protein sequence ID" value="OQE39346.1"/>
    <property type="molecule type" value="Genomic_DNA"/>
</dbReference>
<name>A0A1V6ULN9_9EURO</name>
<reference evidence="3" key="1">
    <citation type="journal article" date="2017" name="Nat. Microbiol.">
        <title>Global analysis of biosynthetic gene clusters reveals vast potential of secondary metabolite production in Penicillium species.</title>
        <authorList>
            <person name="Nielsen J.C."/>
            <person name="Grijseels S."/>
            <person name="Prigent S."/>
            <person name="Ji B."/>
            <person name="Dainat J."/>
            <person name="Nielsen K.F."/>
            <person name="Frisvad J.C."/>
            <person name="Workman M."/>
            <person name="Nielsen J."/>
        </authorList>
    </citation>
    <scope>NUCLEOTIDE SEQUENCE [LARGE SCALE GENOMIC DNA]</scope>
    <source>
        <strain evidence="3">IBT 31321</strain>
    </source>
</reference>
<organism evidence="2 3">
    <name type="scientific">Penicillium coprophilum</name>
    <dbReference type="NCBI Taxonomy" id="36646"/>
    <lineage>
        <taxon>Eukaryota</taxon>
        <taxon>Fungi</taxon>
        <taxon>Dikarya</taxon>
        <taxon>Ascomycota</taxon>
        <taxon>Pezizomycotina</taxon>
        <taxon>Eurotiomycetes</taxon>
        <taxon>Eurotiomycetidae</taxon>
        <taxon>Eurotiales</taxon>
        <taxon>Aspergillaceae</taxon>
        <taxon>Penicillium</taxon>
    </lineage>
</organism>
<dbReference type="SUPFAM" id="SSF55729">
    <property type="entry name" value="Acyl-CoA N-acyltransferases (Nat)"/>
    <property type="match status" value="1"/>
</dbReference>
<comment type="caution">
    <text evidence="2">The sequence shown here is derived from an EMBL/GenBank/DDBJ whole genome shotgun (WGS) entry which is preliminary data.</text>
</comment>
<accession>A0A1V6ULN9</accession>
<evidence type="ECO:0000313" key="3">
    <source>
        <dbReference type="Proteomes" id="UP000191500"/>
    </source>
</evidence>
<dbReference type="STRING" id="36646.A0A1V6ULN9"/>
<feature type="compositionally biased region" description="Acidic residues" evidence="1">
    <location>
        <begin position="37"/>
        <end position="50"/>
    </location>
</feature>
<dbReference type="AlphaFoldDB" id="A0A1V6ULN9"/>
<feature type="region of interest" description="Disordered" evidence="1">
    <location>
        <begin position="1"/>
        <end position="50"/>
    </location>
</feature>
<feature type="compositionally biased region" description="Basic and acidic residues" evidence="1">
    <location>
        <begin position="1"/>
        <end position="12"/>
    </location>
</feature>
<dbReference type="InterPro" id="IPR016181">
    <property type="entry name" value="Acyl_CoA_acyltransferase"/>
</dbReference>
<evidence type="ECO:0000256" key="1">
    <source>
        <dbReference type="SAM" id="MobiDB-lite"/>
    </source>
</evidence>
<protein>
    <submittedName>
        <fullName evidence="2">Uncharacterized protein</fullName>
    </submittedName>
</protein>
<dbReference type="Proteomes" id="UP000191500">
    <property type="component" value="Unassembled WGS sequence"/>
</dbReference>
<sequence length="655" mass="75162">MSNEEKMDEGRVSLKRRRRDSEDDEALDNASGYAELDGTEEEEWTEYESEDLGFEQDIETHEYHISGDITRTVKIRLFLTEEPEFKWLRNLVAECTCDGVVVATALARYIDRETIRSDFWQKMEVPSEEMCVVTFDVFDRYGTVRTKYKDHPVQRGAGVWGNELDYGPLLLVETLHVKVPELRRRGLGQEMLSLVLEKAKQLCLYEEGDDKDADHFYGSIEAFEREWNLHAIVSPGILTADIRPQLRGKSAEERLVTRDRAQSGAIDFWRSCGFRRIGASHCFAFSFDLHHQSRALTAASDFDPRRSHAKDLQDEELQAIYETDDSTDLEKLEIERLRDALPLHYAALTLTDQELEAFFVTQSDDQSGWNRVTNSEATLLHLTACEFKPQSTRWLLDNIQHAESWKAARDINGYTPFEALNEKLETIRTRRQLGLFSVLNLADRFEGNPVTAVSCLSFLLGQNSSGPDIARLRYGCTCGRCIGGYISARMSCSLIFQGETTYDLLQDNIENGSSWVNLNDFKLEHLDAKVRENLKTNISLRIGFANIFQIAVECLQANIPPTAENLQWRCRIRGEWPPHTRRYFRRAGTQMGCRAVLREMFDAAEQQDEKAGDGECQRILKTTWSDLPTCRNDHEFEFVARRCGYGDDSIPLAFH</sequence>
<evidence type="ECO:0000313" key="2">
    <source>
        <dbReference type="EMBL" id="OQE39346.1"/>
    </source>
</evidence>
<keyword evidence="3" id="KW-1185">Reference proteome</keyword>
<gene>
    <name evidence="2" type="ORF">PENCOP_c007G01306</name>
</gene>
<proteinExistence type="predicted"/>